<reference evidence="1" key="2">
    <citation type="submission" date="2015-12" db="EMBL/GenBank/DDBJ databases">
        <title>Update maize B73 reference genome by single molecule sequencing technologies.</title>
        <authorList>
            <consortium name="Maize Genome Sequencing Project"/>
            <person name="Ware D."/>
        </authorList>
    </citation>
    <scope>NUCLEOTIDE SEQUENCE</scope>
    <source>
        <tissue evidence="1">Seedling</tissue>
    </source>
</reference>
<protein>
    <submittedName>
        <fullName evidence="1 2">Uncharacterized protein</fullName>
    </submittedName>
</protein>
<dbReference type="PaxDb" id="4577-GRMZM2G162727_P01"/>
<dbReference type="EMBL" id="CM000784">
    <property type="protein sequence ID" value="AQK91810.1"/>
    <property type="molecule type" value="Genomic_DNA"/>
</dbReference>
<dbReference type="AlphaFoldDB" id="A0A1D6FJ74"/>
<proteinExistence type="predicted"/>
<keyword evidence="3" id="KW-1185">Reference proteome</keyword>
<name>A0A1D6FJ74_MAIZE</name>
<gene>
    <name evidence="2" type="primary">LOC100275003</name>
    <name evidence="1" type="ORF">ZEAMMB73_Zm00001d009394</name>
</gene>
<reference evidence="2" key="3">
    <citation type="submission" date="2019-07" db="EMBL/GenBank/DDBJ databases">
        <authorList>
            <person name="Seetharam A."/>
            <person name="Woodhouse M."/>
            <person name="Cannon E."/>
        </authorList>
    </citation>
    <scope>NUCLEOTIDE SEQUENCE [LARGE SCALE GENOMIC DNA]</scope>
    <source>
        <strain evidence="2">cv. B73</strain>
    </source>
</reference>
<dbReference type="GeneID" id="100275003"/>
<accession>A0A1D6FJ74</accession>
<dbReference type="SMR" id="A0A1D6FJ74"/>
<dbReference type="Proteomes" id="UP000007305">
    <property type="component" value="Chromosome 8"/>
</dbReference>
<dbReference type="EnsemblPlants" id="Zm00001eb342230_T001">
    <property type="protein sequence ID" value="Zm00001eb342230_P001"/>
    <property type="gene ID" value="Zm00001eb342230"/>
</dbReference>
<dbReference type="EMBL" id="CM000784">
    <property type="protein sequence ID" value="AQK91811.1"/>
    <property type="molecule type" value="Genomic_DNA"/>
</dbReference>
<dbReference type="Gramene" id="Zm00001eb342230_T001">
    <property type="protein sequence ID" value="Zm00001eb342230_P001"/>
    <property type="gene ID" value="Zm00001eb342230"/>
</dbReference>
<evidence type="ECO:0000313" key="1">
    <source>
        <dbReference type="EMBL" id="AQK91810.1"/>
    </source>
</evidence>
<dbReference type="KEGG" id="zma:100275003"/>
<evidence type="ECO:0000313" key="2">
    <source>
        <dbReference type="EnsemblPlants" id="Zm00001eb342230_P001"/>
    </source>
</evidence>
<sequence length="113" mass="12755">MWSCLLTEFCHRGGHWWWCPPPSSCGCLRSSPSGAVASDPQHSENDIEDIQKLQAGPPLDEMSIPYIPRNLLHAIEYLHSEGLVWNRGPQVKASGQWSRQQLNQMADWSLMLG</sequence>
<evidence type="ECO:0000313" key="3">
    <source>
        <dbReference type="Proteomes" id="UP000007305"/>
    </source>
</evidence>
<reference evidence="2" key="4">
    <citation type="submission" date="2021-05" db="UniProtKB">
        <authorList>
            <consortium name="EnsemblPlants"/>
        </authorList>
    </citation>
    <scope>IDENTIFICATION</scope>
    <source>
        <strain evidence="2">cv. B73</strain>
    </source>
</reference>
<dbReference type="RefSeq" id="XP_008655979.1">
    <property type="nucleotide sequence ID" value="XM_008657757.4"/>
</dbReference>
<organism evidence="1">
    <name type="scientific">Zea mays</name>
    <name type="common">Maize</name>
    <dbReference type="NCBI Taxonomy" id="4577"/>
    <lineage>
        <taxon>Eukaryota</taxon>
        <taxon>Viridiplantae</taxon>
        <taxon>Streptophyta</taxon>
        <taxon>Embryophyta</taxon>
        <taxon>Tracheophyta</taxon>
        <taxon>Spermatophyta</taxon>
        <taxon>Magnoliopsida</taxon>
        <taxon>Liliopsida</taxon>
        <taxon>Poales</taxon>
        <taxon>Poaceae</taxon>
        <taxon>PACMAD clade</taxon>
        <taxon>Panicoideae</taxon>
        <taxon>Andropogonodae</taxon>
        <taxon>Andropogoneae</taxon>
        <taxon>Tripsacinae</taxon>
        <taxon>Zea</taxon>
    </lineage>
</organism>
<reference evidence="3" key="1">
    <citation type="journal article" date="2009" name="Science">
        <title>The B73 maize genome: complexity, diversity, and dynamics.</title>
        <authorList>
            <person name="Schnable P.S."/>
            <person name="Ware D."/>
            <person name="Fulton R.S."/>
            <person name="Stein J.C."/>
            <person name="Wei F."/>
            <person name="Pasternak S."/>
            <person name="Liang C."/>
            <person name="Zhang J."/>
            <person name="Fulton L."/>
            <person name="Graves T.A."/>
            <person name="Minx P."/>
            <person name="Reily A.D."/>
            <person name="Courtney L."/>
            <person name="Kruchowski S.S."/>
            <person name="Tomlinson C."/>
            <person name="Strong C."/>
            <person name="Delehaunty K."/>
            <person name="Fronick C."/>
            <person name="Courtney B."/>
            <person name="Rock S.M."/>
            <person name="Belter E."/>
            <person name="Du F."/>
            <person name="Kim K."/>
            <person name="Abbott R.M."/>
            <person name="Cotton M."/>
            <person name="Levy A."/>
            <person name="Marchetto P."/>
            <person name="Ochoa K."/>
            <person name="Jackson S.M."/>
            <person name="Gillam B."/>
            <person name="Chen W."/>
            <person name="Yan L."/>
            <person name="Higginbotham J."/>
            <person name="Cardenas M."/>
            <person name="Waligorski J."/>
            <person name="Applebaum E."/>
            <person name="Phelps L."/>
            <person name="Falcone J."/>
            <person name="Kanchi K."/>
            <person name="Thane T."/>
            <person name="Scimone A."/>
            <person name="Thane N."/>
            <person name="Henke J."/>
            <person name="Wang T."/>
            <person name="Ruppert J."/>
            <person name="Shah N."/>
            <person name="Rotter K."/>
            <person name="Hodges J."/>
            <person name="Ingenthron E."/>
            <person name="Cordes M."/>
            <person name="Kohlberg S."/>
            <person name="Sgro J."/>
            <person name="Delgado B."/>
            <person name="Mead K."/>
            <person name="Chinwalla A."/>
            <person name="Leonard S."/>
            <person name="Crouse K."/>
            <person name="Collura K."/>
            <person name="Kudrna D."/>
            <person name="Currie J."/>
            <person name="He R."/>
            <person name="Angelova A."/>
            <person name="Rajasekar S."/>
            <person name="Mueller T."/>
            <person name="Lomeli R."/>
            <person name="Scara G."/>
            <person name="Ko A."/>
            <person name="Delaney K."/>
            <person name="Wissotski M."/>
            <person name="Lopez G."/>
            <person name="Campos D."/>
            <person name="Braidotti M."/>
            <person name="Ashley E."/>
            <person name="Golser W."/>
            <person name="Kim H."/>
            <person name="Lee S."/>
            <person name="Lin J."/>
            <person name="Dujmic Z."/>
            <person name="Kim W."/>
            <person name="Talag J."/>
            <person name="Zuccolo A."/>
            <person name="Fan C."/>
            <person name="Sebastian A."/>
            <person name="Kramer M."/>
            <person name="Spiegel L."/>
            <person name="Nascimento L."/>
            <person name="Zutavern T."/>
            <person name="Miller B."/>
            <person name="Ambroise C."/>
            <person name="Muller S."/>
            <person name="Spooner W."/>
            <person name="Narechania A."/>
            <person name="Ren L."/>
            <person name="Wei S."/>
            <person name="Kumari S."/>
            <person name="Faga B."/>
            <person name="Levy M.J."/>
            <person name="McMahan L."/>
            <person name="Van Buren P."/>
            <person name="Vaughn M.W."/>
            <person name="Ying K."/>
            <person name="Yeh C.-T."/>
            <person name="Emrich S.J."/>
            <person name="Jia Y."/>
            <person name="Kalyanaraman A."/>
            <person name="Hsia A.-P."/>
            <person name="Barbazuk W.B."/>
            <person name="Baucom R.S."/>
            <person name="Brutnell T.P."/>
            <person name="Carpita N.C."/>
            <person name="Chaparro C."/>
            <person name="Chia J.-M."/>
            <person name="Deragon J.-M."/>
            <person name="Estill J.C."/>
            <person name="Fu Y."/>
            <person name="Jeddeloh J.A."/>
            <person name="Han Y."/>
            <person name="Lee H."/>
            <person name="Li P."/>
            <person name="Lisch D.R."/>
            <person name="Liu S."/>
            <person name="Liu Z."/>
            <person name="Nagel D.H."/>
            <person name="McCann M.C."/>
            <person name="SanMiguel P."/>
            <person name="Myers A.M."/>
            <person name="Nettleton D."/>
            <person name="Nguyen J."/>
            <person name="Penning B.W."/>
            <person name="Ponnala L."/>
            <person name="Schneider K.L."/>
            <person name="Schwartz D.C."/>
            <person name="Sharma A."/>
            <person name="Soderlund C."/>
            <person name="Springer N.M."/>
            <person name="Sun Q."/>
            <person name="Wang H."/>
            <person name="Waterman M."/>
            <person name="Westerman R."/>
            <person name="Wolfgruber T.K."/>
            <person name="Yang L."/>
            <person name="Yu Y."/>
            <person name="Zhang L."/>
            <person name="Zhou S."/>
            <person name="Zhu Q."/>
            <person name="Bennetzen J.L."/>
            <person name="Dawe R.K."/>
            <person name="Jiang J."/>
            <person name="Jiang N."/>
            <person name="Presting G.G."/>
            <person name="Wessler S.R."/>
            <person name="Aluru S."/>
            <person name="Martienssen R.A."/>
            <person name="Clifton S.W."/>
            <person name="McCombie W.R."/>
            <person name="Wing R.A."/>
            <person name="Wilson R.K."/>
        </authorList>
    </citation>
    <scope>NUCLEOTIDE SEQUENCE [LARGE SCALE GENOMIC DNA]</scope>
    <source>
        <strain evidence="3">cv. B73</strain>
    </source>
</reference>